<dbReference type="Gene3D" id="6.20.50.150">
    <property type="match status" value="1"/>
</dbReference>
<accession>A0A9L0TM80</accession>
<evidence type="ECO:0000259" key="12">
    <source>
        <dbReference type="PROSITE" id="PS50053"/>
    </source>
</evidence>
<dbReference type="GO" id="GO:1990904">
    <property type="term" value="C:ribonucleoprotein complex"/>
    <property type="evidence" value="ECO:0007669"/>
    <property type="project" value="UniProtKB-KW"/>
</dbReference>
<dbReference type="SMART" id="SM00213">
    <property type="entry name" value="UBQ"/>
    <property type="match status" value="1"/>
</dbReference>
<dbReference type="SUPFAM" id="SSF57829">
    <property type="entry name" value="Zn-binding ribosomal proteins"/>
    <property type="match status" value="1"/>
</dbReference>
<comment type="subcellular location">
    <subcellularLocation>
        <location evidence="1">Cytoplasm</location>
    </subcellularLocation>
</comment>
<dbReference type="InterPro" id="IPR019956">
    <property type="entry name" value="Ubiquitin_dom"/>
</dbReference>
<dbReference type="GeneTree" id="ENSGT00910000144152"/>
<comment type="similarity">
    <text evidence="3">In the C-terminal section; belongs to the eukaryotic ribosomal protein eS31 family.</text>
</comment>
<evidence type="ECO:0000256" key="10">
    <source>
        <dbReference type="ARBA" id="ARBA00045528"/>
    </source>
</evidence>
<dbReference type="Ensembl" id="ENSECAT00000091372.1">
    <property type="protein sequence ID" value="ENSECAP00000087721.1"/>
    <property type="gene ID" value="ENSECAG00000018773.3"/>
</dbReference>
<dbReference type="SMART" id="SM01402">
    <property type="entry name" value="Ribosomal_S27"/>
    <property type="match status" value="1"/>
</dbReference>
<keyword evidence="6" id="KW-0862">Zinc</keyword>
<reference evidence="13" key="2">
    <citation type="submission" date="2025-08" db="UniProtKB">
        <authorList>
            <consortium name="Ensembl"/>
        </authorList>
    </citation>
    <scope>IDENTIFICATION</scope>
    <source>
        <strain evidence="13">Thoroughbred</strain>
    </source>
</reference>
<evidence type="ECO:0000256" key="2">
    <source>
        <dbReference type="ARBA" id="ARBA00008373"/>
    </source>
</evidence>
<reference evidence="13" key="3">
    <citation type="submission" date="2025-09" db="UniProtKB">
        <authorList>
            <consortium name="Ensembl"/>
        </authorList>
    </citation>
    <scope>IDENTIFICATION</scope>
    <source>
        <strain evidence="13">Thoroughbred</strain>
    </source>
</reference>
<evidence type="ECO:0000256" key="11">
    <source>
        <dbReference type="ARBA" id="ARBA00046676"/>
    </source>
</evidence>
<evidence type="ECO:0000256" key="5">
    <source>
        <dbReference type="ARBA" id="ARBA00022499"/>
    </source>
</evidence>
<dbReference type="GO" id="GO:0006412">
    <property type="term" value="P:translation"/>
    <property type="evidence" value="ECO:0007669"/>
    <property type="project" value="InterPro"/>
</dbReference>
<comment type="similarity">
    <text evidence="2">In the N-terminal section; belongs to the ubiquitin family.</text>
</comment>
<keyword evidence="5" id="KW-1017">Isopeptide bond</keyword>
<dbReference type="InterPro" id="IPR019954">
    <property type="entry name" value="Ubiquitin_CS"/>
</dbReference>
<dbReference type="GO" id="GO:0005840">
    <property type="term" value="C:ribosome"/>
    <property type="evidence" value="ECO:0007669"/>
    <property type="project" value="UniProtKB-KW"/>
</dbReference>
<evidence type="ECO:0000256" key="8">
    <source>
        <dbReference type="ARBA" id="ARBA00023274"/>
    </source>
</evidence>
<evidence type="ECO:0000256" key="3">
    <source>
        <dbReference type="ARBA" id="ARBA00009891"/>
    </source>
</evidence>
<dbReference type="GO" id="GO:0005737">
    <property type="term" value="C:cytoplasm"/>
    <property type="evidence" value="ECO:0007669"/>
    <property type="project" value="UniProtKB-SubCell"/>
</dbReference>
<keyword evidence="8" id="KW-0687">Ribonucleoprotein</keyword>
<reference evidence="13 14" key="1">
    <citation type="journal article" date="2009" name="Science">
        <title>Genome sequence, comparative analysis, and population genetics of the domestic horse.</title>
        <authorList>
            <consortium name="Broad Institute Genome Sequencing Platform"/>
            <consortium name="Broad Institute Whole Genome Assembly Team"/>
            <person name="Wade C.M."/>
            <person name="Giulotto E."/>
            <person name="Sigurdsson S."/>
            <person name="Zoli M."/>
            <person name="Gnerre S."/>
            <person name="Imsland F."/>
            <person name="Lear T.L."/>
            <person name="Adelson D.L."/>
            <person name="Bailey E."/>
            <person name="Bellone R.R."/>
            <person name="Bloecker H."/>
            <person name="Distl O."/>
            <person name="Edgar R.C."/>
            <person name="Garber M."/>
            <person name="Leeb T."/>
            <person name="Mauceli E."/>
            <person name="MacLeod J.N."/>
            <person name="Penedo M.C.T."/>
            <person name="Raison J.M."/>
            <person name="Sharpe T."/>
            <person name="Vogel J."/>
            <person name="Andersson L."/>
            <person name="Antczak D.F."/>
            <person name="Biagi T."/>
            <person name="Binns M.M."/>
            <person name="Chowdhary B.P."/>
            <person name="Coleman S.J."/>
            <person name="Della Valle G."/>
            <person name="Fryc S."/>
            <person name="Guerin G."/>
            <person name="Hasegawa T."/>
            <person name="Hill E.W."/>
            <person name="Jurka J."/>
            <person name="Kiialainen A."/>
            <person name="Lindgren G."/>
            <person name="Liu J."/>
            <person name="Magnani E."/>
            <person name="Mickelson J.R."/>
            <person name="Murray J."/>
            <person name="Nergadze S.G."/>
            <person name="Onofrio R."/>
            <person name="Pedroni S."/>
            <person name="Piras M.F."/>
            <person name="Raudsepp T."/>
            <person name="Rocchi M."/>
            <person name="Roeed K.H."/>
            <person name="Ryder O.A."/>
            <person name="Searle S."/>
            <person name="Skow L."/>
            <person name="Swinburne J.E."/>
            <person name="Syvaenen A.C."/>
            <person name="Tozaki T."/>
            <person name="Valberg S.J."/>
            <person name="Vaudin M."/>
            <person name="White J.R."/>
            <person name="Zody M.C."/>
            <person name="Lander E.S."/>
            <person name="Lindblad-Toh K."/>
        </authorList>
    </citation>
    <scope>NUCLEOTIDE SEQUENCE [LARGE SCALE GENOMIC DNA]</scope>
    <source>
        <strain evidence="13 14">Thoroughbred</strain>
    </source>
</reference>
<evidence type="ECO:0000313" key="14">
    <source>
        <dbReference type="Proteomes" id="UP000002281"/>
    </source>
</evidence>
<evidence type="ECO:0000256" key="4">
    <source>
        <dbReference type="ARBA" id="ARBA00022490"/>
    </source>
</evidence>
<comment type="subunit">
    <text evidence="11">Part of the 40S ribosomal subunit. Part of the small subunit (SSU) processome, composed of more than 70 proteins and the RNA chaperone small nucleolar RNA (snoRNA) U3.</text>
</comment>
<dbReference type="AlphaFoldDB" id="A0A9L0TM80"/>
<keyword evidence="4" id="KW-0963">Cytoplasm</keyword>
<dbReference type="InterPro" id="IPR011332">
    <property type="entry name" value="Ribosomal_zn-bd"/>
</dbReference>
<comment type="function">
    <text evidence="10">Component of the 40S subunit of the ribosome. Part of the small subunit (SSU) processome, first precursor of the small eukaryotic ribosomal subunit. During the assembly of the SSU processome in the nucleolus, many ribosome biogenesis factors, an RNA chaperone and ribosomal proteins associate with the nascent pre-rRNA and work in concert to generate RNA folding, modifications, rearrangements and cleavage as well as targeted degradation of pre-ribosomal RNA by the RNA exosome.</text>
</comment>
<dbReference type="Pfam" id="PF01599">
    <property type="entry name" value="Ribosomal_S27"/>
    <property type="match status" value="1"/>
</dbReference>
<dbReference type="Gene3D" id="3.10.20.90">
    <property type="entry name" value="Phosphatidylinositol 3-kinase Catalytic Subunit, Chain A, domain 1"/>
    <property type="match status" value="1"/>
</dbReference>
<dbReference type="PROSITE" id="PS00299">
    <property type="entry name" value="UBIQUITIN_1"/>
    <property type="match status" value="1"/>
</dbReference>
<sequence length="217" mass="24810">MRKQSRMTIKFLALAIGKMGLPFMEMGRAISGDQEFEACLLEMLVRQPDTRRWSSGATAAKMQIFVKTLTGKTITLEVEPSDTIENVKAKIQDKEGIPPDQQRLIFAGKQLEDGRTLSDYNIQKESTLHLVLRLRGGAKKRKKKSYTTPKKNKHKRKKVKLAVLKYYKVDENGKISRLRRECPSDECGAGVFMASHFDRHYCGKCCLTYCFNKPEDK</sequence>
<evidence type="ECO:0000313" key="13">
    <source>
        <dbReference type="Ensembl" id="ENSECAP00000087721.1"/>
    </source>
</evidence>
<dbReference type="InterPro" id="IPR038582">
    <property type="entry name" value="Ribosomal_eS31_euk-type_sf"/>
</dbReference>
<name>A0A9L0TM80_HORSE</name>
<dbReference type="SUPFAM" id="SSF54236">
    <property type="entry name" value="Ubiquitin-like"/>
    <property type="match status" value="1"/>
</dbReference>
<feature type="domain" description="Ubiquitin-like" evidence="12">
    <location>
        <begin position="62"/>
        <end position="137"/>
    </location>
</feature>
<proteinExistence type="inferred from homology"/>
<dbReference type="PANTHER" id="PTHR10666">
    <property type="entry name" value="UBIQUITIN"/>
    <property type="match status" value="1"/>
</dbReference>
<evidence type="ECO:0000256" key="6">
    <source>
        <dbReference type="ARBA" id="ARBA00022833"/>
    </source>
</evidence>
<keyword evidence="7" id="KW-0689">Ribosomal protein</keyword>
<dbReference type="FunFam" id="3.10.20.90:FF:000008">
    <property type="entry name" value="Ubiquitin-40S ribosomal protein S27a"/>
    <property type="match status" value="1"/>
</dbReference>
<evidence type="ECO:0000256" key="1">
    <source>
        <dbReference type="ARBA" id="ARBA00004496"/>
    </source>
</evidence>
<dbReference type="InterPro" id="IPR000626">
    <property type="entry name" value="Ubiquitin-like_dom"/>
</dbReference>
<dbReference type="InterPro" id="IPR029071">
    <property type="entry name" value="Ubiquitin-like_domsf"/>
</dbReference>
<organism evidence="13 14">
    <name type="scientific">Equus caballus</name>
    <name type="common">Horse</name>
    <dbReference type="NCBI Taxonomy" id="9796"/>
    <lineage>
        <taxon>Eukaryota</taxon>
        <taxon>Metazoa</taxon>
        <taxon>Chordata</taxon>
        <taxon>Craniata</taxon>
        <taxon>Vertebrata</taxon>
        <taxon>Euteleostomi</taxon>
        <taxon>Mammalia</taxon>
        <taxon>Eutheria</taxon>
        <taxon>Laurasiatheria</taxon>
        <taxon>Perissodactyla</taxon>
        <taxon>Equidae</taxon>
        <taxon>Equus</taxon>
    </lineage>
</organism>
<keyword evidence="14" id="KW-1185">Reference proteome</keyword>
<dbReference type="InterPro" id="IPR050158">
    <property type="entry name" value="Ubiquitin_ubiquitin-like"/>
</dbReference>
<evidence type="ECO:0000256" key="9">
    <source>
        <dbReference type="ARBA" id="ARBA00035296"/>
    </source>
</evidence>
<dbReference type="InterPro" id="IPR002906">
    <property type="entry name" value="Ribosomal_eS31"/>
</dbReference>
<evidence type="ECO:0000256" key="7">
    <source>
        <dbReference type="ARBA" id="ARBA00022980"/>
    </source>
</evidence>
<dbReference type="Proteomes" id="UP000002281">
    <property type="component" value="Chromosome 15"/>
</dbReference>
<dbReference type="PRINTS" id="PR00348">
    <property type="entry name" value="UBIQUITIN"/>
</dbReference>
<dbReference type="Pfam" id="PF00240">
    <property type="entry name" value="ubiquitin"/>
    <property type="match status" value="1"/>
</dbReference>
<dbReference type="CDD" id="cd01803">
    <property type="entry name" value="Ubl_ubiquitin"/>
    <property type="match status" value="1"/>
</dbReference>
<dbReference type="PROSITE" id="PS50053">
    <property type="entry name" value="UBIQUITIN_2"/>
    <property type="match status" value="1"/>
</dbReference>
<protein>
    <recommendedName>
        <fullName evidence="9">Ubiquitin-ribosomal protein eS31 fusion protein</fullName>
    </recommendedName>
</protein>
<dbReference type="GO" id="GO:0003735">
    <property type="term" value="F:structural constituent of ribosome"/>
    <property type="evidence" value="ECO:0007669"/>
    <property type="project" value="InterPro"/>
</dbReference>